<keyword evidence="2" id="KW-1185">Reference proteome</keyword>
<evidence type="ECO:0000313" key="2">
    <source>
        <dbReference type="Proteomes" id="UP000239936"/>
    </source>
</evidence>
<organism evidence="1 2">
    <name type="scientific">Chromatium okenii</name>
    <dbReference type="NCBI Taxonomy" id="61644"/>
    <lineage>
        <taxon>Bacteria</taxon>
        <taxon>Pseudomonadati</taxon>
        <taxon>Pseudomonadota</taxon>
        <taxon>Gammaproteobacteria</taxon>
        <taxon>Chromatiales</taxon>
        <taxon>Chromatiaceae</taxon>
        <taxon>Chromatium</taxon>
    </lineage>
</organism>
<comment type="caution">
    <text evidence="1">The sequence shown here is derived from an EMBL/GenBank/DDBJ whole genome shotgun (WGS) entry which is preliminary data.</text>
</comment>
<gene>
    <name evidence="1" type="ORF">CXB77_01770</name>
</gene>
<dbReference type="EMBL" id="PPGH01000012">
    <property type="protein sequence ID" value="PQJ97449.1"/>
    <property type="molecule type" value="Genomic_DNA"/>
</dbReference>
<dbReference type="AlphaFoldDB" id="A0A2S7XUN2"/>
<dbReference type="Proteomes" id="UP000239936">
    <property type="component" value="Unassembled WGS sequence"/>
</dbReference>
<proteinExistence type="predicted"/>
<sequence>MWSISQEIFVLTTALKNKVTDELLKNSAGIPPTLLSARLIKRLEDDAALNSEAAHWAVESWMLALDIITQPLPNNNFSIANYYCGCSDNFVGKSLFIQP</sequence>
<accession>A0A2S7XUN2</accession>
<protein>
    <submittedName>
        <fullName evidence="1">Uncharacterized protein</fullName>
    </submittedName>
</protein>
<evidence type="ECO:0000313" key="1">
    <source>
        <dbReference type="EMBL" id="PQJ97449.1"/>
    </source>
</evidence>
<name>A0A2S7XUN2_9GAMM</name>
<reference evidence="1 2" key="1">
    <citation type="submission" date="2018-01" db="EMBL/GenBank/DDBJ databases">
        <title>The complete genome sequence of Chromatium okenii LaCa, a purple sulfur bacterium with a turbulent life.</title>
        <authorList>
            <person name="Luedin S.M."/>
            <person name="Liechti N."/>
            <person name="Storelli N."/>
            <person name="Danza F."/>
            <person name="Wittwer M."/>
            <person name="Pothier J.F."/>
            <person name="Tonolla M.A."/>
        </authorList>
    </citation>
    <scope>NUCLEOTIDE SEQUENCE [LARGE SCALE GENOMIC DNA]</scope>
    <source>
        <strain evidence="1 2">LaCa</strain>
    </source>
</reference>